<keyword evidence="1" id="KW-0963">Cytoplasm</keyword>
<dbReference type="AlphaFoldDB" id="A0A401ZV21"/>
<dbReference type="EMBL" id="BIFR01000001">
    <property type="protein sequence ID" value="GCE10652.1"/>
    <property type="molecule type" value="Genomic_DNA"/>
</dbReference>
<dbReference type="RefSeq" id="WP_126578241.1">
    <property type="nucleotide sequence ID" value="NZ_BIFR01000001.1"/>
</dbReference>
<dbReference type="OrthoDB" id="9764961at2"/>
<protein>
    <submittedName>
        <fullName evidence="7">Ribosomal RNA small subunit methyltransferase C</fullName>
    </submittedName>
</protein>
<evidence type="ECO:0000313" key="7">
    <source>
        <dbReference type="EMBL" id="GCE10652.1"/>
    </source>
</evidence>
<feature type="domain" description="Methyltransferase small" evidence="5">
    <location>
        <begin position="167"/>
        <end position="327"/>
    </location>
</feature>
<dbReference type="Pfam" id="PF05175">
    <property type="entry name" value="MTS"/>
    <property type="match status" value="1"/>
</dbReference>
<reference evidence="8" key="1">
    <citation type="submission" date="2018-12" db="EMBL/GenBank/DDBJ databases">
        <title>Tengunoibacter tsumagoiensis gen. nov., sp. nov., Dictyobacter kobayashii sp. nov., D. alpinus sp. nov., and D. joshuensis sp. nov. and description of Dictyobacteraceae fam. nov. within the order Ktedonobacterales isolated from Tengu-no-mugimeshi.</title>
        <authorList>
            <person name="Wang C.M."/>
            <person name="Zheng Y."/>
            <person name="Sakai Y."/>
            <person name="Toyoda A."/>
            <person name="Minakuchi Y."/>
            <person name="Abe K."/>
            <person name="Yokota A."/>
            <person name="Yabe S."/>
        </authorList>
    </citation>
    <scope>NUCLEOTIDE SEQUENCE [LARGE SCALE GENOMIC DNA]</scope>
    <source>
        <strain evidence="8">Uno3</strain>
    </source>
</reference>
<dbReference type="InterPro" id="IPR046977">
    <property type="entry name" value="RsmC/RlmG"/>
</dbReference>
<name>A0A401ZV21_9CHLR</name>
<evidence type="ECO:0000259" key="5">
    <source>
        <dbReference type="Pfam" id="PF05175"/>
    </source>
</evidence>
<gene>
    <name evidence="7" type="primary">rsmC</name>
    <name evidence="7" type="ORF">KTT_05110</name>
</gene>
<keyword evidence="8" id="KW-1185">Reference proteome</keyword>
<keyword evidence="3 7" id="KW-0489">Methyltransferase</keyword>
<dbReference type="Proteomes" id="UP000287352">
    <property type="component" value="Unassembled WGS sequence"/>
</dbReference>
<feature type="domain" description="Methyltransferase small N-terminal" evidence="6">
    <location>
        <begin position="10"/>
        <end position="137"/>
    </location>
</feature>
<dbReference type="InterPro" id="IPR007848">
    <property type="entry name" value="Small_mtfrase_dom"/>
</dbReference>
<evidence type="ECO:0000313" key="8">
    <source>
        <dbReference type="Proteomes" id="UP000287352"/>
    </source>
</evidence>
<proteinExistence type="predicted"/>
<accession>A0A401ZV21</accession>
<dbReference type="Pfam" id="PF08468">
    <property type="entry name" value="MTS_N"/>
    <property type="match status" value="1"/>
</dbReference>
<dbReference type="SUPFAM" id="SSF53335">
    <property type="entry name" value="S-adenosyl-L-methionine-dependent methyltransferases"/>
    <property type="match status" value="1"/>
</dbReference>
<dbReference type="InterPro" id="IPR029063">
    <property type="entry name" value="SAM-dependent_MTases_sf"/>
</dbReference>
<evidence type="ECO:0000256" key="3">
    <source>
        <dbReference type="ARBA" id="ARBA00022603"/>
    </source>
</evidence>
<dbReference type="InterPro" id="IPR013675">
    <property type="entry name" value="Mtase_sm_N"/>
</dbReference>
<dbReference type="Gene3D" id="3.40.50.150">
    <property type="entry name" value="Vaccinia Virus protein VP39"/>
    <property type="match status" value="2"/>
</dbReference>
<dbReference type="PANTHER" id="PTHR47816">
    <property type="entry name" value="RIBOSOMAL RNA SMALL SUBUNIT METHYLTRANSFERASE C"/>
    <property type="match status" value="1"/>
</dbReference>
<keyword evidence="2" id="KW-0698">rRNA processing</keyword>
<dbReference type="CDD" id="cd02440">
    <property type="entry name" value="AdoMet_MTases"/>
    <property type="match status" value="1"/>
</dbReference>
<evidence type="ECO:0000256" key="1">
    <source>
        <dbReference type="ARBA" id="ARBA00022490"/>
    </source>
</evidence>
<organism evidence="7 8">
    <name type="scientific">Tengunoibacter tsumagoiensis</name>
    <dbReference type="NCBI Taxonomy" id="2014871"/>
    <lineage>
        <taxon>Bacteria</taxon>
        <taxon>Bacillati</taxon>
        <taxon>Chloroflexota</taxon>
        <taxon>Ktedonobacteria</taxon>
        <taxon>Ktedonobacterales</taxon>
        <taxon>Dictyobacteraceae</taxon>
        <taxon>Tengunoibacter</taxon>
    </lineage>
</organism>
<dbReference type="PANTHER" id="PTHR47816:SF4">
    <property type="entry name" value="RIBOSOMAL RNA SMALL SUBUNIT METHYLTRANSFERASE C"/>
    <property type="match status" value="1"/>
</dbReference>
<evidence type="ECO:0000259" key="6">
    <source>
        <dbReference type="Pfam" id="PF08468"/>
    </source>
</evidence>
<sequence length="331" mass="36246">MLQSRLLSETVHVAANQQLLILNSAANPFVPQLAQQAKRGQLLFAEDNLGEVERVKRALSSQGRFVPFHNYFDQQPPATIDVAILDLLYQPGNAWMYYAVQVALYALRPGGQLYVVGAKDRGILSVGKRMLEYFGNLETLTISKGHRVLSSVKDEVHTMMPEQITPPTFAGNQLDAGTQLLLETLEVRPDDQALDIGCGAGLIGLAIARRAPQGMVTMVDASLAAVAASQHAIEESGLTNLRVLPGDGAQPVLPERFTLVATNPPFHQGGVQTTAIAERFMREAAQVLLPQGRFYLVANRFLKYEPVLQACFRQVDEVAGNSRYKVLLARN</sequence>
<evidence type="ECO:0000256" key="4">
    <source>
        <dbReference type="ARBA" id="ARBA00022679"/>
    </source>
</evidence>
<dbReference type="GO" id="GO:0008990">
    <property type="term" value="F:rRNA (guanine-N2-)-methyltransferase activity"/>
    <property type="evidence" value="ECO:0007669"/>
    <property type="project" value="InterPro"/>
</dbReference>
<comment type="caution">
    <text evidence="7">The sequence shown here is derived from an EMBL/GenBank/DDBJ whole genome shotgun (WGS) entry which is preliminary data.</text>
</comment>
<evidence type="ECO:0000256" key="2">
    <source>
        <dbReference type="ARBA" id="ARBA00022552"/>
    </source>
</evidence>
<keyword evidence="4 7" id="KW-0808">Transferase</keyword>